<accession>A0ABW9QVD3</accession>
<keyword evidence="4" id="KW-0411">Iron-sulfur</keyword>
<dbReference type="Proteomes" id="UP000437736">
    <property type="component" value="Unassembled WGS sequence"/>
</dbReference>
<evidence type="ECO:0000256" key="4">
    <source>
        <dbReference type="ARBA" id="ARBA00023014"/>
    </source>
</evidence>
<organism evidence="7 8">
    <name type="scientific">Acidiferrimicrobium australe</name>
    <dbReference type="NCBI Taxonomy" id="2664430"/>
    <lineage>
        <taxon>Bacteria</taxon>
        <taxon>Bacillati</taxon>
        <taxon>Actinomycetota</taxon>
        <taxon>Acidimicrobiia</taxon>
        <taxon>Acidimicrobiales</taxon>
        <taxon>Acidimicrobiaceae</taxon>
        <taxon>Acidiferrimicrobium</taxon>
    </lineage>
</organism>
<keyword evidence="1" id="KW-0949">S-adenosyl-L-methionine</keyword>
<dbReference type="EMBL" id="WJHE01000657">
    <property type="protein sequence ID" value="MST33601.1"/>
    <property type="molecule type" value="Genomic_DNA"/>
</dbReference>
<evidence type="ECO:0000256" key="5">
    <source>
        <dbReference type="SAM" id="MobiDB-lite"/>
    </source>
</evidence>
<keyword evidence="8" id="KW-1185">Reference proteome</keyword>
<dbReference type="SFLD" id="SFLDS00029">
    <property type="entry name" value="Radical_SAM"/>
    <property type="match status" value="1"/>
</dbReference>
<keyword evidence="3" id="KW-0408">Iron</keyword>
<dbReference type="PANTHER" id="PTHR13932:SF5">
    <property type="entry name" value="RADICAL S-ADENOSYL METHIONINE DOMAIN-CONTAINING PROTEIN 1, MITOCHONDRIAL"/>
    <property type="match status" value="1"/>
</dbReference>
<feature type="region of interest" description="Disordered" evidence="5">
    <location>
        <begin position="136"/>
        <end position="158"/>
    </location>
</feature>
<dbReference type="InterPro" id="IPR013785">
    <property type="entry name" value="Aldolase_TIM"/>
</dbReference>
<proteinExistence type="predicted"/>
<dbReference type="InterPro" id="IPR034505">
    <property type="entry name" value="Coproporphyrinogen-III_oxidase"/>
</dbReference>
<reference evidence="7 8" key="1">
    <citation type="submission" date="2019-11" db="EMBL/GenBank/DDBJ databases">
        <title>Acidiferrimicrobium australis gen. nov., sp. nov., an acidophilic and obligately heterotrophic, member of the Actinobacteria that catalyses dissimilatory oxido- reduction of iron isolated from metal-rich acidic water in Chile.</title>
        <authorList>
            <person name="Gonzalez D."/>
            <person name="Huber K."/>
            <person name="Hedrich S."/>
            <person name="Rojas-Villalobos C."/>
            <person name="Quatrini R."/>
            <person name="Dinamarca M.A."/>
            <person name="Schwarz A."/>
            <person name="Canales C."/>
            <person name="Nancucheo I."/>
        </authorList>
    </citation>
    <scope>NUCLEOTIDE SEQUENCE [LARGE SCALE GENOMIC DNA]</scope>
    <source>
        <strain evidence="7 8">USS-CCA1</strain>
    </source>
</reference>
<evidence type="ECO:0000313" key="7">
    <source>
        <dbReference type="EMBL" id="MST33601.1"/>
    </source>
</evidence>
<evidence type="ECO:0000256" key="1">
    <source>
        <dbReference type="ARBA" id="ARBA00022691"/>
    </source>
</evidence>
<keyword evidence="2" id="KW-0479">Metal-binding</keyword>
<dbReference type="InterPro" id="IPR058240">
    <property type="entry name" value="rSAM_sf"/>
</dbReference>
<gene>
    <name evidence="7" type="ORF">GHK86_12830</name>
</gene>
<dbReference type="PROSITE" id="PS51918">
    <property type="entry name" value="RADICAL_SAM"/>
    <property type="match status" value="1"/>
</dbReference>
<comment type="caution">
    <text evidence="7">The sequence shown here is derived from an EMBL/GenBank/DDBJ whole genome shotgun (WGS) entry which is preliminary data.</text>
</comment>
<dbReference type="Gene3D" id="3.20.20.70">
    <property type="entry name" value="Aldolase class I"/>
    <property type="match status" value="1"/>
</dbReference>
<evidence type="ECO:0000259" key="6">
    <source>
        <dbReference type="PROSITE" id="PS51918"/>
    </source>
</evidence>
<evidence type="ECO:0000256" key="2">
    <source>
        <dbReference type="ARBA" id="ARBA00022723"/>
    </source>
</evidence>
<feature type="compositionally biased region" description="Basic residues" evidence="5">
    <location>
        <begin position="147"/>
        <end position="158"/>
    </location>
</feature>
<dbReference type="SUPFAM" id="SSF102114">
    <property type="entry name" value="Radical SAM enzymes"/>
    <property type="match status" value="1"/>
</dbReference>
<sequence length="178" mass="19514">MRSSPAAVPAPPEPGTGTSFGVYVHIPFCAHRCDYCAFATWDDRPQLAPDYVLACRAEIDRAVDGGMPAATSVFFGGGTPSLLPAGDLVSILDAIPRRDGVEVTVECNPEHADPDRLAAWRRGGVTRLSFGVQSMGPVRARTARPAPRSRRRPTRRRRCRIGGVCRGVQRRSHLRRRR</sequence>
<feature type="domain" description="Radical SAM core" evidence="6">
    <location>
        <begin position="14"/>
        <end position="178"/>
    </location>
</feature>
<dbReference type="InterPro" id="IPR007197">
    <property type="entry name" value="rSAM"/>
</dbReference>
<name>A0ABW9QVD3_9ACTN</name>
<evidence type="ECO:0000256" key="3">
    <source>
        <dbReference type="ARBA" id="ARBA00023004"/>
    </source>
</evidence>
<evidence type="ECO:0000313" key="8">
    <source>
        <dbReference type="Proteomes" id="UP000437736"/>
    </source>
</evidence>
<protein>
    <submittedName>
        <fullName evidence="7">Radical SAM protein</fullName>
    </submittedName>
</protein>
<dbReference type="CDD" id="cd01335">
    <property type="entry name" value="Radical_SAM"/>
    <property type="match status" value="1"/>
</dbReference>
<dbReference type="PANTHER" id="PTHR13932">
    <property type="entry name" value="COPROPORPHYRINIGEN III OXIDASE"/>
    <property type="match status" value="1"/>
</dbReference>
<dbReference type="Pfam" id="PF04055">
    <property type="entry name" value="Radical_SAM"/>
    <property type="match status" value="1"/>
</dbReference>